<dbReference type="SMART" id="SM00049">
    <property type="entry name" value="DEP"/>
    <property type="match status" value="1"/>
</dbReference>
<dbReference type="OrthoDB" id="418495at2759"/>
<dbReference type="EMBL" id="LR746271">
    <property type="protein sequence ID" value="CAA7401042.1"/>
    <property type="molecule type" value="Genomic_DNA"/>
</dbReference>
<accession>A0A7I8KU85</accession>
<feature type="compositionally biased region" description="Basic and acidic residues" evidence="1">
    <location>
        <begin position="75"/>
        <end position="88"/>
    </location>
</feature>
<evidence type="ECO:0000313" key="4">
    <source>
        <dbReference type="Proteomes" id="UP000663760"/>
    </source>
</evidence>
<dbReference type="PANTHER" id="PTHR46361:SF3">
    <property type="entry name" value="ELECTRON CARRIER_ PROTEIN DISULFIDE OXIDOREDUCTASE"/>
    <property type="match status" value="1"/>
</dbReference>
<dbReference type="PROSITE" id="PS51354">
    <property type="entry name" value="GLUTAREDOXIN_2"/>
    <property type="match status" value="1"/>
</dbReference>
<protein>
    <recommendedName>
        <fullName evidence="2">DEP domain-containing protein</fullName>
    </recommendedName>
</protein>
<dbReference type="Pfam" id="PF00462">
    <property type="entry name" value="Glutaredoxin"/>
    <property type="match status" value="1"/>
</dbReference>
<dbReference type="InterPro" id="IPR000591">
    <property type="entry name" value="DEP_dom"/>
</dbReference>
<dbReference type="InterPro" id="IPR006869">
    <property type="entry name" value="DUF547"/>
</dbReference>
<sequence>MENKEKNTSISSTIESPDKGILDPRPKDGELANQLEDLKVGREDPNPNDVKEEKDLNKQISESSSVEATSAVVKKAAEEVLGEEKETEPVFDGTEAPGLEATRSFSSRSFELDPEAQGSAWPEKAVALKNFVKEKGVVAVSSVLRRLSGKKDEDEQVLPDGEEHNDHLTEIVDGSDYPTTENKRKEASHRIGEWSTWNPLSFIKIGRDIESHHKTDQSEVINVDYPAEVPVMKGRIIVYTRLGCKECKEVRLFMHQERLRYFEINIDIYPSRKLELEKNTGSPAVPRIFFNELLIGGLSDLNALDESGKLADKISLLINDEPSPAAPMPPLPGEDDVSGSGTVDELASIVRKMKESVIPKDRFYKMRMFSNCFLGSEAVEFLAEDQYLEREEAVEFGRKLAAKHFFRHVLDENTFEDGSHLYRFLDDDPIVVSQCYNIPRGIIDVKPKPLIDIASRLRHLSYAMFEAYVSDDGKHVDYRSIYESEEYRRYLRIIEELQRVELQDVPREEKLAFFINLHNTMAIHAILTWGHPVGALDRRKFLGDFKYVIGGCSYSLSGIQNGILRGNQRPPYNIARPFGPKDGRSKVALPYAEPLVHFALVCGTRSGPALRCYSPGNVDKELMEAARSFLRNGGLLIEPETNVVSASKILKWYSVDFGKNESEVIKHAANYLEASKSEELLGLLANSQPKVVYQPFDWGLNC</sequence>
<name>A0A7I8KU85_SPIIN</name>
<feature type="domain" description="DEP" evidence="2">
    <location>
        <begin position="353"/>
        <end position="426"/>
    </location>
</feature>
<proteinExistence type="predicted"/>
<gene>
    <name evidence="3" type="ORF">SI8410_08011720</name>
</gene>
<dbReference type="Pfam" id="PF04784">
    <property type="entry name" value="DUF547"/>
    <property type="match status" value="1"/>
</dbReference>
<dbReference type="InterPro" id="IPR036390">
    <property type="entry name" value="WH_DNA-bd_sf"/>
</dbReference>
<organism evidence="3 4">
    <name type="scientific">Spirodela intermedia</name>
    <name type="common">Intermediate duckweed</name>
    <dbReference type="NCBI Taxonomy" id="51605"/>
    <lineage>
        <taxon>Eukaryota</taxon>
        <taxon>Viridiplantae</taxon>
        <taxon>Streptophyta</taxon>
        <taxon>Embryophyta</taxon>
        <taxon>Tracheophyta</taxon>
        <taxon>Spermatophyta</taxon>
        <taxon>Magnoliopsida</taxon>
        <taxon>Liliopsida</taxon>
        <taxon>Araceae</taxon>
        <taxon>Lemnoideae</taxon>
        <taxon>Spirodela</taxon>
    </lineage>
</organism>
<evidence type="ECO:0000259" key="2">
    <source>
        <dbReference type="PROSITE" id="PS50186"/>
    </source>
</evidence>
<dbReference type="Gene3D" id="1.10.10.10">
    <property type="entry name" value="Winged helix-like DNA-binding domain superfamily/Winged helix DNA-binding domain"/>
    <property type="match status" value="1"/>
</dbReference>
<keyword evidence="4" id="KW-1185">Reference proteome</keyword>
<feature type="compositionally biased region" description="Low complexity" evidence="1">
    <location>
        <begin position="61"/>
        <end position="74"/>
    </location>
</feature>
<evidence type="ECO:0000313" key="3">
    <source>
        <dbReference type="EMBL" id="CAA7401042.1"/>
    </source>
</evidence>
<evidence type="ECO:0000256" key="1">
    <source>
        <dbReference type="SAM" id="MobiDB-lite"/>
    </source>
</evidence>
<dbReference type="SUPFAM" id="SSF52833">
    <property type="entry name" value="Thioredoxin-like"/>
    <property type="match status" value="1"/>
</dbReference>
<feature type="compositionally biased region" description="Basic and acidic residues" evidence="1">
    <location>
        <begin position="16"/>
        <end position="57"/>
    </location>
</feature>
<reference evidence="3" key="1">
    <citation type="submission" date="2020-02" db="EMBL/GenBank/DDBJ databases">
        <authorList>
            <person name="Scholz U."/>
            <person name="Mascher M."/>
            <person name="Fiebig A."/>
        </authorList>
    </citation>
    <scope>NUCLEOTIDE SEQUENCE</scope>
</reference>
<dbReference type="InterPro" id="IPR036388">
    <property type="entry name" value="WH-like_DNA-bd_sf"/>
</dbReference>
<dbReference type="Pfam" id="PF00610">
    <property type="entry name" value="DEP"/>
    <property type="match status" value="1"/>
</dbReference>
<dbReference type="InterPro" id="IPR002109">
    <property type="entry name" value="Glutaredoxin"/>
</dbReference>
<dbReference type="InterPro" id="IPR036249">
    <property type="entry name" value="Thioredoxin-like_sf"/>
</dbReference>
<dbReference type="GO" id="GO:0035556">
    <property type="term" value="P:intracellular signal transduction"/>
    <property type="evidence" value="ECO:0007669"/>
    <property type="project" value="InterPro"/>
</dbReference>
<dbReference type="PROSITE" id="PS50186">
    <property type="entry name" value="DEP"/>
    <property type="match status" value="1"/>
</dbReference>
<dbReference type="Proteomes" id="UP000663760">
    <property type="component" value="Chromosome 8"/>
</dbReference>
<dbReference type="PANTHER" id="PTHR46361">
    <property type="entry name" value="ELECTRON CARRIER/ PROTEIN DISULFIDE OXIDOREDUCTASE"/>
    <property type="match status" value="1"/>
</dbReference>
<dbReference type="AlphaFoldDB" id="A0A7I8KU85"/>
<dbReference type="CDD" id="cd04371">
    <property type="entry name" value="DEP"/>
    <property type="match status" value="1"/>
</dbReference>
<feature type="region of interest" description="Disordered" evidence="1">
    <location>
        <begin position="1"/>
        <end position="98"/>
    </location>
</feature>
<dbReference type="Gene3D" id="3.40.30.10">
    <property type="entry name" value="Glutaredoxin"/>
    <property type="match status" value="1"/>
</dbReference>
<dbReference type="SUPFAM" id="SSF46785">
    <property type="entry name" value="Winged helix' DNA-binding domain"/>
    <property type="match status" value="1"/>
</dbReference>